<gene>
    <name evidence="2" type="ORF">SPI_04485</name>
</gene>
<reference evidence="2 3" key="1">
    <citation type="journal article" date="2016" name="Genome Biol. Evol.">
        <title>Divergent and convergent evolution of fungal pathogenicity.</title>
        <authorList>
            <person name="Shang Y."/>
            <person name="Xiao G."/>
            <person name="Zheng P."/>
            <person name="Cen K."/>
            <person name="Zhan S."/>
            <person name="Wang C."/>
        </authorList>
    </citation>
    <scope>NUCLEOTIDE SEQUENCE [LARGE SCALE GENOMIC DNA]</scope>
    <source>
        <strain evidence="2 3">RCEF 264</strain>
    </source>
</reference>
<name>A0A167UJ10_9HYPO</name>
<proteinExistence type="predicted"/>
<dbReference type="AlphaFoldDB" id="A0A167UJ10"/>
<feature type="compositionally biased region" description="Basic and acidic residues" evidence="1">
    <location>
        <begin position="78"/>
        <end position="92"/>
    </location>
</feature>
<dbReference type="EMBL" id="AZHD01000007">
    <property type="protein sequence ID" value="OAA61626.1"/>
    <property type="molecule type" value="Genomic_DNA"/>
</dbReference>
<dbReference type="Proteomes" id="UP000076874">
    <property type="component" value="Unassembled WGS sequence"/>
</dbReference>
<organism evidence="2 3">
    <name type="scientific">Niveomyces insectorum RCEF 264</name>
    <dbReference type="NCBI Taxonomy" id="1081102"/>
    <lineage>
        <taxon>Eukaryota</taxon>
        <taxon>Fungi</taxon>
        <taxon>Dikarya</taxon>
        <taxon>Ascomycota</taxon>
        <taxon>Pezizomycotina</taxon>
        <taxon>Sordariomycetes</taxon>
        <taxon>Hypocreomycetidae</taxon>
        <taxon>Hypocreales</taxon>
        <taxon>Cordycipitaceae</taxon>
        <taxon>Niveomyces</taxon>
    </lineage>
</organism>
<sequence>MVDLQTMVAKGLQASVTSFGSAGDSMMPQSRSEHLAHIHRDTVISPEQLRQWMNRDAKPQGYGSVYNSPSRLRRVRGHTRERAELEGSRDESLVNPWLA</sequence>
<evidence type="ECO:0000313" key="3">
    <source>
        <dbReference type="Proteomes" id="UP000076874"/>
    </source>
</evidence>
<keyword evidence="3" id="KW-1185">Reference proteome</keyword>
<feature type="region of interest" description="Disordered" evidence="1">
    <location>
        <begin position="56"/>
        <end position="99"/>
    </location>
</feature>
<comment type="caution">
    <text evidence="2">The sequence shown here is derived from an EMBL/GenBank/DDBJ whole genome shotgun (WGS) entry which is preliminary data.</text>
</comment>
<protein>
    <submittedName>
        <fullName evidence="2">Uncharacterized protein</fullName>
    </submittedName>
</protein>
<evidence type="ECO:0000256" key="1">
    <source>
        <dbReference type="SAM" id="MobiDB-lite"/>
    </source>
</evidence>
<accession>A0A167UJ10</accession>
<evidence type="ECO:0000313" key="2">
    <source>
        <dbReference type="EMBL" id="OAA61626.1"/>
    </source>
</evidence>